<dbReference type="InterPro" id="IPR050855">
    <property type="entry name" value="NDM-1-like"/>
</dbReference>
<accession>A0A4S5E505</accession>
<dbReference type="EMBL" id="SSWH01000006">
    <property type="protein sequence ID" value="THJ66567.1"/>
    <property type="molecule type" value="Genomic_DNA"/>
</dbReference>
<dbReference type="AlphaFoldDB" id="A0A4S5E505"/>
<evidence type="ECO:0000259" key="2">
    <source>
        <dbReference type="SMART" id="SM00849"/>
    </source>
</evidence>
<evidence type="ECO:0000313" key="3">
    <source>
        <dbReference type="EMBL" id="THJ66567.1"/>
    </source>
</evidence>
<dbReference type="PANTHER" id="PTHR42951">
    <property type="entry name" value="METALLO-BETA-LACTAMASE DOMAIN-CONTAINING"/>
    <property type="match status" value="1"/>
</dbReference>
<protein>
    <submittedName>
        <fullName evidence="3">MBL fold metallo-hydrolase</fullName>
    </submittedName>
</protein>
<name>A0A4S5E505_9MICC</name>
<dbReference type="GO" id="GO:0016787">
    <property type="term" value="F:hydrolase activity"/>
    <property type="evidence" value="ECO:0007669"/>
    <property type="project" value="UniProtKB-KW"/>
</dbReference>
<dbReference type="CDD" id="cd06262">
    <property type="entry name" value="metallo-hydrolase-like_MBL-fold"/>
    <property type="match status" value="1"/>
</dbReference>
<dbReference type="Pfam" id="PF00753">
    <property type="entry name" value="Lactamase_B"/>
    <property type="match status" value="1"/>
</dbReference>
<keyword evidence="3" id="KW-0378">Hydrolase</keyword>
<feature type="domain" description="Metallo-beta-lactamase" evidence="2">
    <location>
        <begin position="20"/>
        <end position="203"/>
    </location>
</feature>
<proteinExistence type="predicted"/>
<dbReference type="Proteomes" id="UP000305233">
    <property type="component" value="Unassembled WGS sequence"/>
</dbReference>
<gene>
    <name evidence="3" type="ORF">E8P82_08950</name>
</gene>
<comment type="caution">
    <text evidence="3">The sequence shown here is derived from an EMBL/GenBank/DDBJ whole genome shotgun (WGS) entry which is preliminary data.</text>
</comment>
<dbReference type="OrthoDB" id="3813329at2"/>
<dbReference type="Gene3D" id="3.60.15.10">
    <property type="entry name" value="Ribonuclease Z/Hydroxyacylglutathione hydrolase-like"/>
    <property type="match status" value="1"/>
</dbReference>
<keyword evidence="4" id="KW-1185">Reference proteome</keyword>
<dbReference type="RefSeq" id="WP_136454144.1">
    <property type="nucleotide sequence ID" value="NZ_SSWH01000006.1"/>
</dbReference>
<evidence type="ECO:0000256" key="1">
    <source>
        <dbReference type="SAM" id="MobiDB-lite"/>
    </source>
</evidence>
<sequence>MSGIREVVPGITVSTSKIMLTNSIILSSEGEAFLIDPAWMPDELEAIGDFLLEQDLKVLGGFATHAHHDHLLWHPSFGKAPRWASALTAELATNHRAGLIAALGPDFPASLTDLMGRVHQVPGTIPEECKPAGIDIEQIVHDGHSPGHTALWLPQQRVLIAGDMLSDVELPLPLHPGGLVAYQQGLEVLAPFARKAEIIIPGHGHIGTDPGQRLDADRAYLDEFLRHGTSDDPRIGNPGMAEAHKRLQEQTQNPREW</sequence>
<dbReference type="InterPro" id="IPR036866">
    <property type="entry name" value="RibonucZ/Hydroxyglut_hydro"/>
</dbReference>
<feature type="region of interest" description="Disordered" evidence="1">
    <location>
        <begin position="227"/>
        <end position="257"/>
    </location>
</feature>
<evidence type="ECO:0000313" key="4">
    <source>
        <dbReference type="Proteomes" id="UP000305233"/>
    </source>
</evidence>
<dbReference type="InterPro" id="IPR001279">
    <property type="entry name" value="Metallo-B-lactamas"/>
</dbReference>
<dbReference type="SMART" id="SM00849">
    <property type="entry name" value="Lactamase_B"/>
    <property type="match status" value="1"/>
</dbReference>
<dbReference type="SUPFAM" id="SSF56281">
    <property type="entry name" value="Metallo-hydrolase/oxidoreductase"/>
    <property type="match status" value="1"/>
</dbReference>
<reference evidence="3 4" key="1">
    <citation type="submission" date="2019-04" db="EMBL/GenBank/DDBJ databases">
        <authorList>
            <person name="Liu Q."/>
            <person name="Xin Y.-H."/>
        </authorList>
    </citation>
    <scope>NUCLEOTIDE SEQUENCE [LARGE SCALE GENOMIC DNA]</scope>
    <source>
        <strain evidence="3 4">AM23</strain>
    </source>
</reference>
<organism evidence="3 4">
    <name type="scientific">Arthrobacter echini</name>
    <dbReference type="NCBI Taxonomy" id="1529066"/>
    <lineage>
        <taxon>Bacteria</taxon>
        <taxon>Bacillati</taxon>
        <taxon>Actinomycetota</taxon>
        <taxon>Actinomycetes</taxon>
        <taxon>Micrococcales</taxon>
        <taxon>Micrococcaceae</taxon>
        <taxon>Arthrobacter</taxon>
    </lineage>
</organism>